<evidence type="ECO:0000313" key="4">
    <source>
        <dbReference type="EMBL" id="MBW96788.1"/>
    </source>
</evidence>
<dbReference type="PANTHER" id="PTHR47212">
    <property type="entry name" value="ADHESIN-LIKE PROTEIN, PUTATIVE (DUF3741)-RELATED"/>
    <property type="match status" value="1"/>
</dbReference>
<feature type="region of interest" description="Disordered" evidence="1">
    <location>
        <begin position="453"/>
        <end position="484"/>
    </location>
</feature>
<accession>A0A2P2JTJ7</accession>
<protein>
    <submittedName>
        <fullName evidence="4">Uncharacterized protein LOC105129062 isoform X1</fullName>
    </submittedName>
</protein>
<reference evidence="4" key="1">
    <citation type="submission" date="2018-02" db="EMBL/GenBank/DDBJ databases">
        <title>Rhizophora mucronata_Transcriptome.</title>
        <authorList>
            <person name="Meera S.P."/>
            <person name="Sreeshan A."/>
            <person name="Augustine A."/>
        </authorList>
    </citation>
    <scope>NUCLEOTIDE SEQUENCE</scope>
    <source>
        <tissue evidence="4">Leaf</tissue>
    </source>
</reference>
<dbReference type="EMBL" id="GGEC01016305">
    <property type="protein sequence ID" value="MBW96788.1"/>
    <property type="molecule type" value="Transcribed_RNA"/>
</dbReference>
<proteinExistence type="predicted"/>
<dbReference type="InterPro" id="IPR025486">
    <property type="entry name" value="DUF4378"/>
</dbReference>
<name>A0A2P2JTJ7_RHIMU</name>
<feature type="domain" description="DUF4378" evidence="3">
    <location>
        <begin position="766"/>
        <end position="912"/>
    </location>
</feature>
<sequence length="916" mass="104554">MERRSPKSPFSKSPIPKSPVLYEKYKSRCAYGFINFFHFRRSNSKKLISNRRHLSRDAIDDEGVQNKSHLLSNVDEKCQSNDDEADHCVAADSGDMEVRKVIGESIEQQVSSKINAAKVEHANSSSEFINEKPWSRRKAKKTCHRPLRLPIYGCHDVTTMAQCKQVQENLVDKSSKKDCIKPPEVSSNQLHLENRRDVSQKQPNKINLQFHMNDTAEAFINQKLIDGENLTRDGPGNQPKHFLDALEVLNANKDLFIKLLQDPNSLLAKHIEDLRDSQSKKRRTKCFREVKPQEHQRCNSGESEAPVCTQSIKSRNKSLSNETGDRLHLEEIVVLRPGHPSLHNCTDNNSHDYQQPQFSIRNLQQSVKPSFFPFVRMKRKLMRAMRVSREDQQLRPNDGSVNKPTNVFDSFKRCTEKTGFEAAEIHSADRKSSDNGGMIVSSEDVRRKGQINKVNGFEPGFGKQAASVSKSSHENSNSENVKHPKQMNYEASFDNRLHLSELLNDRNVNIWKKQRPKTWDGISSIPEYDCLSLISLSPKNKRELGFVTPQMKFSLWSDYQTSSEYKCRNKKILLSPLNQSLETSLWTNNKNYHDQLHLLGRRPNTAEKDLPDTKVHEIFSSLDSKQRLRDSMKVVDSISAENPEQITSSEVPFENALLDNNACQDPYTTNKCGENGSVDFSRLCAQKENQKSPSTYDYCSSPTSNQRIEEFEGTNDCVKQPSPVSVLEQFFVEDITSPVRIEWQPGLPLQYGAEEDDSAADGSVFKHIGRALHASGLNWDELSLKFNLSDQLLDQSLIDEVMCSDPSYGDQRLLFDYINEVLLEVCQCHLISSPWVSFTKQRIQPIKKPENMIHEVMKHVHCSLLLQPPLQTLQQLVERDLSRSGTWIDIRADIEDVVGDMVESIIQELVIEAVID</sequence>
<dbReference type="Pfam" id="PF12552">
    <property type="entry name" value="DUF3741"/>
    <property type="match status" value="1"/>
</dbReference>
<feature type="domain" description="DUF3741" evidence="2">
    <location>
        <begin position="221"/>
        <end position="265"/>
    </location>
</feature>
<dbReference type="AlphaFoldDB" id="A0A2P2JTJ7"/>
<evidence type="ECO:0000259" key="2">
    <source>
        <dbReference type="Pfam" id="PF12552"/>
    </source>
</evidence>
<dbReference type="Pfam" id="PF14309">
    <property type="entry name" value="DUF4378"/>
    <property type="match status" value="1"/>
</dbReference>
<dbReference type="PANTHER" id="PTHR47212:SF2">
    <property type="entry name" value="DUF3741 DOMAIN-CONTAINING PROTEIN"/>
    <property type="match status" value="1"/>
</dbReference>
<evidence type="ECO:0000256" key="1">
    <source>
        <dbReference type="SAM" id="MobiDB-lite"/>
    </source>
</evidence>
<organism evidence="4">
    <name type="scientific">Rhizophora mucronata</name>
    <name type="common">Asiatic mangrove</name>
    <dbReference type="NCBI Taxonomy" id="61149"/>
    <lineage>
        <taxon>Eukaryota</taxon>
        <taxon>Viridiplantae</taxon>
        <taxon>Streptophyta</taxon>
        <taxon>Embryophyta</taxon>
        <taxon>Tracheophyta</taxon>
        <taxon>Spermatophyta</taxon>
        <taxon>Magnoliopsida</taxon>
        <taxon>eudicotyledons</taxon>
        <taxon>Gunneridae</taxon>
        <taxon>Pentapetalae</taxon>
        <taxon>rosids</taxon>
        <taxon>fabids</taxon>
        <taxon>Malpighiales</taxon>
        <taxon>Rhizophoraceae</taxon>
        <taxon>Rhizophora</taxon>
    </lineage>
</organism>
<evidence type="ECO:0000259" key="3">
    <source>
        <dbReference type="Pfam" id="PF14309"/>
    </source>
</evidence>
<dbReference type="InterPro" id="IPR022212">
    <property type="entry name" value="DUF3741"/>
</dbReference>
<feature type="compositionally biased region" description="Low complexity" evidence="1">
    <location>
        <begin position="467"/>
        <end position="479"/>
    </location>
</feature>